<reference evidence="1 2" key="1">
    <citation type="submission" date="2019-03" db="EMBL/GenBank/DDBJ databases">
        <title>San Antonio Military Medical Center submission to MRSN (WRAIR), pending publication.</title>
        <authorList>
            <person name="Blyth D.M."/>
            <person name="Mccarthy S.L."/>
            <person name="Schall S.E."/>
            <person name="Stam J.A."/>
            <person name="Ong A.C."/>
            <person name="Mcgann P.T."/>
        </authorList>
    </citation>
    <scope>NUCLEOTIDE SEQUENCE [LARGE SCALE GENOMIC DNA]</scope>
    <source>
        <strain evidence="1 2">MRSN571793</strain>
    </source>
</reference>
<organism evidence="1 2">
    <name type="scientific">Dysgonomonas capnocytophagoides</name>
    <dbReference type="NCBI Taxonomy" id="45254"/>
    <lineage>
        <taxon>Bacteria</taxon>
        <taxon>Pseudomonadati</taxon>
        <taxon>Bacteroidota</taxon>
        <taxon>Bacteroidia</taxon>
        <taxon>Bacteroidales</taxon>
        <taxon>Dysgonomonadaceae</taxon>
        <taxon>Dysgonomonas</taxon>
    </lineage>
</organism>
<protein>
    <submittedName>
        <fullName evidence="1">Uncharacterized protein</fullName>
    </submittedName>
</protein>
<sequence>MKTDIYTKIVLTIIAIFLGVLVFQNTTLITTAKADTTTAAPAPIPTATQSAPVEVNITHIDGKKINIDNYYKELPRTDGLPIDILKNSDK</sequence>
<dbReference type="OrthoDB" id="998140at2"/>
<dbReference type="RefSeq" id="WP_026627860.1">
    <property type="nucleotide sequence ID" value="NZ_AP028867.1"/>
</dbReference>
<dbReference type="STRING" id="1121485.GCA_000426485_00604"/>
<proteinExistence type="predicted"/>
<dbReference type="EMBL" id="SOML01000006">
    <property type="protein sequence ID" value="TFD96170.1"/>
    <property type="molecule type" value="Genomic_DNA"/>
</dbReference>
<comment type="caution">
    <text evidence="1">The sequence shown here is derived from an EMBL/GenBank/DDBJ whole genome shotgun (WGS) entry which is preliminary data.</text>
</comment>
<dbReference type="AlphaFoldDB" id="A0A4Y8L546"/>
<dbReference type="Proteomes" id="UP000297861">
    <property type="component" value="Unassembled WGS sequence"/>
</dbReference>
<name>A0A4Y8L546_9BACT</name>
<evidence type="ECO:0000313" key="1">
    <source>
        <dbReference type="EMBL" id="TFD96170.1"/>
    </source>
</evidence>
<accession>A0A4Y8L546</accession>
<evidence type="ECO:0000313" key="2">
    <source>
        <dbReference type="Proteomes" id="UP000297861"/>
    </source>
</evidence>
<gene>
    <name evidence="1" type="ORF">E2605_11295</name>
</gene>
<keyword evidence="2" id="KW-1185">Reference proteome</keyword>